<evidence type="ECO:0000313" key="1">
    <source>
        <dbReference type="EMBL" id="VUX65741.1"/>
    </source>
</evidence>
<dbReference type="Proteomes" id="UP000331308">
    <property type="component" value="Unassembled WGS sequence"/>
</dbReference>
<dbReference type="SUPFAM" id="SSF51161">
    <property type="entry name" value="Trimeric LpxA-like enzymes"/>
    <property type="match status" value="1"/>
</dbReference>
<sequence length="191" mass="21764">MIHTKEDLKRYLYADREAQPPHPNIILRHFDPIYRIKTLIRLCEYHFNLSSNSFYHKVAYYCRKLQLKRLEDRFCSEFAINVFDEGLVIWHPQRIIINPNAKVGKHCSISSGVVIAQAHNMCPTIGDNVELMIDCAVLGNIHIANNVRIGAKTLVIKNINAVNTTWAGIPAKKISDKGTIETPIPRPTAHL</sequence>
<dbReference type="EC" id="2.3.1.30" evidence="1"/>
<protein>
    <submittedName>
        <fullName evidence="1">Serine acetyltransferase</fullName>
        <ecNumber evidence="1">2.3.1.30</ecNumber>
    </submittedName>
</protein>
<keyword evidence="1" id="KW-0012">Acyltransferase</keyword>
<comment type="caution">
    <text evidence="1">The sequence shown here is derived from an EMBL/GenBank/DDBJ whole genome shotgun (WGS) entry which is preliminary data.</text>
</comment>
<evidence type="ECO:0000313" key="2">
    <source>
        <dbReference type="Proteomes" id="UP000331308"/>
    </source>
</evidence>
<gene>
    <name evidence="1" type="primary">cysE</name>
    <name evidence="1" type="ORF">BPLFYP29_00238</name>
</gene>
<dbReference type="AlphaFoldDB" id="A0AAX3IZ83"/>
<reference evidence="1 2" key="1">
    <citation type="submission" date="2019-07" db="EMBL/GenBank/DDBJ databases">
        <authorList>
            <person name="Chang H.-W."/>
            <person name="Raman A."/>
            <person name="Venkatesh S."/>
            <person name="Gehrig J."/>
        </authorList>
    </citation>
    <scope>NUCLEOTIDE SEQUENCE [LARGE SCALE GENOMIC DNA]</scope>
    <source>
        <strain evidence="1">Bifidobacterium_pseudocatenulatum_LFYP_29</strain>
    </source>
</reference>
<accession>A0AAX3IZ83</accession>
<keyword evidence="1" id="KW-0808">Transferase</keyword>
<proteinExistence type="predicted"/>
<dbReference type="InterPro" id="IPR011004">
    <property type="entry name" value="Trimer_LpxA-like_sf"/>
</dbReference>
<organism evidence="1 2">
    <name type="scientific">Bifidobacterium pseudocatenulatum</name>
    <dbReference type="NCBI Taxonomy" id="28026"/>
    <lineage>
        <taxon>Bacteria</taxon>
        <taxon>Bacillati</taxon>
        <taxon>Actinomycetota</taxon>
        <taxon>Actinomycetes</taxon>
        <taxon>Bifidobacteriales</taxon>
        <taxon>Bifidobacteriaceae</taxon>
        <taxon>Bifidobacterium</taxon>
    </lineage>
</organism>
<name>A0AAX3IZ83_BIFPS</name>
<dbReference type="RefSeq" id="WP_117675692.1">
    <property type="nucleotide sequence ID" value="NZ_CABHOD010000015.1"/>
</dbReference>
<dbReference type="EMBL" id="CABHOD010000015">
    <property type="protein sequence ID" value="VUX65741.1"/>
    <property type="molecule type" value="Genomic_DNA"/>
</dbReference>
<dbReference type="Gene3D" id="2.160.10.10">
    <property type="entry name" value="Hexapeptide repeat proteins"/>
    <property type="match status" value="1"/>
</dbReference>
<dbReference type="GO" id="GO:0009001">
    <property type="term" value="F:serine O-acetyltransferase activity"/>
    <property type="evidence" value="ECO:0007669"/>
    <property type="project" value="UniProtKB-EC"/>
</dbReference>
<dbReference type="PANTHER" id="PTHR42811">
    <property type="entry name" value="SERINE ACETYLTRANSFERASE"/>
    <property type="match status" value="1"/>
</dbReference>